<dbReference type="InterPro" id="IPR014729">
    <property type="entry name" value="Rossmann-like_a/b/a_fold"/>
</dbReference>
<evidence type="ECO:0000313" key="3">
    <source>
        <dbReference type="EMBL" id="KNY28530.1"/>
    </source>
</evidence>
<dbReference type="PANTHER" id="PTHR30336">
    <property type="entry name" value="INNER MEMBRANE PROTEIN, PROBABLE PERMEASE"/>
    <property type="match status" value="1"/>
</dbReference>
<dbReference type="GO" id="GO:0000270">
    <property type="term" value="P:peptidoglycan metabolic process"/>
    <property type="evidence" value="ECO:0007669"/>
    <property type="project" value="TreeGrafter"/>
</dbReference>
<dbReference type="PATRIC" id="fig|398512.5.peg.3983"/>
<dbReference type="Gene3D" id="3.40.50.620">
    <property type="entry name" value="HUPs"/>
    <property type="match status" value="1"/>
</dbReference>
<evidence type="ECO:0000256" key="1">
    <source>
        <dbReference type="SAM" id="Phobius"/>
    </source>
</evidence>
<dbReference type="InterPro" id="IPR051599">
    <property type="entry name" value="Cell_Envelope_Assoc"/>
</dbReference>
<dbReference type="PANTHER" id="PTHR30336:SF4">
    <property type="entry name" value="ENVELOPE BIOGENESIS FACTOR ELYC"/>
    <property type="match status" value="1"/>
</dbReference>
<dbReference type="OrthoDB" id="9782395at2"/>
<gene>
    <name evidence="3" type="ORF">Bccel_3804</name>
</gene>
<dbReference type="CDD" id="cd06259">
    <property type="entry name" value="YdcF-like"/>
    <property type="match status" value="1"/>
</dbReference>
<sequence length="250" mass="27494">MINFVKFLYYTFALPPGIFIIALLVVSLFALKKKLRIWRLLLGITIGVYILSIPLVGNVMIHTLEKKYTPPAEIKGDVIIMLGGGATGDTPGVNGTGHLSGYAANRLLTCAQLYHKLDVPILISGGNIKGVEASDAVVGKNILIGLGVPQEKIISENKSLNTTQNASFTKDIIEKNGFKSPILVTSAFHMHRSVKQFEKHGINVIPYPTDYQTNIKYRFGLIDLVPNADALSQINLTLKEYLGILVLKWY</sequence>
<dbReference type="STRING" id="398512.Bccel_3804"/>
<dbReference type="AlphaFoldDB" id="A0A0L6JS40"/>
<dbReference type="GO" id="GO:0005886">
    <property type="term" value="C:plasma membrane"/>
    <property type="evidence" value="ECO:0007669"/>
    <property type="project" value="TreeGrafter"/>
</dbReference>
<keyword evidence="1" id="KW-1133">Transmembrane helix</keyword>
<dbReference type="RefSeq" id="WP_036936783.1">
    <property type="nucleotide sequence ID" value="NZ_JQKC01000002.1"/>
</dbReference>
<keyword evidence="4" id="KW-1185">Reference proteome</keyword>
<protein>
    <recommendedName>
        <fullName evidence="2">DUF218 domain-containing protein</fullName>
    </recommendedName>
</protein>
<dbReference type="GO" id="GO:0043164">
    <property type="term" value="P:Gram-negative-bacterium-type cell wall biogenesis"/>
    <property type="evidence" value="ECO:0007669"/>
    <property type="project" value="TreeGrafter"/>
</dbReference>
<dbReference type="Proteomes" id="UP000036923">
    <property type="component" value="Unassembled WGS sequence"/>
</dbReference>
<keyword evidence="1" id="KW-0472">Membrane</keyword>
<feature type="transmembrane region" description="Helical" evidence="1">
    <location>
        <begin position="37"/>
        <end position="61"/>
    </location>
</feature>
<dbReference type="eggNOG" id="COG1434">
    <property type="taxonomic scope" value="Bacteria"/>
</dbReference>
<accession>A0A0L6JS40</accession>
<comment type="caution">
    <text evidence="3">The sequence shown here is derived from an EMBL/GenBank/DDBJ whole genome shotgun (WGS) entry which is preliminary data.</text>
</comment>
<organism evidence="3 4">
    <name type="scientific">Pseudobacteroides cellulosolvens ATCC 35603 = DSM 2933</name>
    <dbReference type="NCBI Taxonomy" id="398512"/>
    <lineage>
        <taxon>Bacteria</taxon>
        <taxon>Bacillati</taxon>
        <taxon>Bacillota</taxon>
        <taxon>Clostridia</taxon>
        <taxon>Eubacteriales</taxon>
        <taxon>Oscillospiraceae</taxon>
        <taxon>Pseudobacteroides</taxon>
    </lineage>
</organism>
<name>A0A0L6JS40_9FIRM</name>
<dbReference type="Pfam" id="PF02698">
    <property type="entry name" value="DUF218"/>
    <property type="match status" value="1"/>
</dbReference>
<proteinExistence type="predicted"/>
<dbReference type="InterPro" id="IPR003848">
    <property type="entry name" value="DUF218"/>
</dbReference>
<feature type="domain" description="DUF218" evidence="2">
    <location>
        <begin position="77"/>
        <end position="243"/>
    </location>
</feature>
<evidence type="ECO:0000313" key="4">
    <source>
        <dbReference type="Proteomes" id="UP000036923"/>
    </source>
</evidence>
<dbReference type="EMBL" id="LGTC01000001">
    <property type="protein sequence ID" value="KNY28530.1"/>
    <property type="molecule type" value="Genomic_DNA"/>
</dbReference>
<keyword evidence="1" id="KW-0812">Transmembrane</keyword>
<reference evidence="4" key="1">
    <citation type="submission" date="2015-07" db="EMBL/GenBank/DDBJ databases">
        <title>Near-Complete Genome Sequence of the Cellulolytic Bacterium Bacteroides (Pseudobacteroides) cellulosolvens ATCC 35603.</title>
        <authorList>
            <person name="Dassa B."/>
            <person name="Utturkar S.M."/>
            <person name="Klingeman D.M."/>
            <person name="Hurt R.A."/>
            <person name="Keller M."/>
            <person name="Xu J."/>
            <person name="Reddy Y.H.K."/>
            <person name="Borovok I."/>
            <person name="Grinberg I.R."/>
            <person name="Lamed R."/>
            <person name="Zhivin O."/>
            <person name="Bayer E.A."/>
            <person name="Brown S.D."/>
        </authorList>
    </citation>
    <scope>NUCLEOTIDE SEQUENCE [LARGE SCALE GENOMIC DNA]</scope>
    <source>
        <strain evidence="4">DSM 2933</strain>
    </source>
</reference>
<evidence type="ECO:0000259" key="2">
    <source>
        <dbReference type="Pfam" id="PF02698"/>
    </source>
</evidence>
<feature type="transmembrane region" description="Helical" evidence="1">
    <location>
        <begin position="7"/>
        <end position="31"/>
    </location>
</feature>